<feature type="compositionally biased region" description="Polar residues" evidence="1">
    <location>
        <begin position="28"/>
        <end position="40"/>
    </location>
</feature>
<organism evidence="2 3">
    <name type="scientific">Salmonella enterica subsp. enterica serovar Bovismorbificans</name>
    <dbReference type="NCBI Taxonomy" id="58097"/>
    <lineage>
        <taxon>Bacteria</taxon>
        <taxon>Pseudomonadati</taxon>
        <taxon>Pseudomonadota</taxon>
        <taxon>Gammaproteobacteria</taxon>
        <taxon>Enterobacterales</taxon>
        <taxon>Enterobacteriaceae</taxon>
        <taxon>Salmonella</taxon>
    </lineage>
</organism>
<feature type="region of interest" description="Disordered" evidence="1">
    <location>
        <begin position="1"/>
        <end position="48"/>
    </location>
</feature>
<evidence type="ECO:0000256" key="1">
    <source>
        <dbReference type="SAM" id="MobiDB-lite"/>
    </source>
</evidence>
<name>A0A655E4J5_SALET</name>
<reference evidence="2 3" key="1">
    <citation type="submission" date="2015-03" db="EMBL/GenBank/DDBJ databases">
        <authorList>
            <consortium name="Pathogen Informatics"/>
        </authorList>
    </citation>
    <scope>NUCLEOTIDE SEQUENCE [LARGE SCALE GENOMIC DNA]</scope>
    <source>
        <strain evidence="2 3">A1104</strain>
    </source>
</reference>
<protein>
    <submittedName>
        <fullName evidence="2">Uncharacterized protein</fullName>
    </submittedName>
</protein>
<gene>
    <name evidence="2" type="ORF">ERS008198_04134</name>
</gene>
<dbReference type="AlphaFoldDB" id="A0A655E4J5"/>
<sequence>MQDLHIRELRFRQHREPRGETDKRSEGRQIQQTHDPQMTTFEHRQLLF</sequence>
<dbReference type="Proteomes" id="UP000041314">
    <property type="component" value="Unassembled WGS sequence"/>
</dbReference>
<evidence type="ECO:0000313" key="3">
    <source>
        <dbReference type="Proteomes" id="UP000041314"/>
    </source>
</evidence>
<feature type="compositionally biased region" description="Basic and acidic residues" evidence="1">
    <location>
        <begin position="1"/>
        <end position="27"/>
    </location>
</feature>
<dbReference type="EMBL" id="CQPA01000049">
    <property type="protein sequence ID" value="CNV02031.1"/>
    <property type="molecule type" value="Genomic_DNA"/>
</dbReference>
<evidence type="ECO:0000313" key="2">
    <source>
        <dbReference type="EMBL" id="CNV02031.1"/>
    </source>
</evidence>
<accession>A0A655E4J5</accession>
<proteinExistence type="predicted"/>